<accession>A0A0X3PRT2</accession>
<proteinExistence type="predicted"/>
<name>A0A0X3PRT2_SCHSO</name>
<reference evidence="1" key="1">
    <citation type="submission" date="2016-01" db="EMBL/GenBank/DDBJ databases">
        <title>Reference transcriptome for the parasite Schistocephalus solidus: insights into the molecular evolution of parasitism.</title>
        <authorList>
            <person name="Hebert F.O."/>
            <person name="Grambauer S."/>
            <person name="Barber I."/>
            <person name="Landry C.R."/>
            <person name="Aubin-Horth N."/>
        </authorList>
    </citation>
    <scope>NUCLEOTIDE SEQUENCE</scope>
</reference>
<dbReference type="EMBL" id="GEEE01013319">
    <property type="protein sequence ID" value="JAP49906.1"/>
    <property type="molecule type" value="Transcribed_RNA"/>
</dbReference>
<protein>
    <submittedName>
        <fullName evidence="1">Uncharacterized protein</fullName>
    </submittedName>
</protein>
<evidence type="ECO:0000313" key="1">
    <source>
        <dbReference type="EMBL" id="JAP49906.1"/>
    </source>
</evidence>
<feature type="non-terminal residue" evidence="1">
    <location>
        <position position="1"/>
    </location>
</feature>
<sequence length="120" mass="14167">FFLIKFHRVDPANSLLSSQITYRNDTADRWRLHPGAHGHAFILHHHSNAGVSRMTRFSPLNNSRDNRRLAQVNYFHGWFNQTAFIRFKIRGKENLPEVATYFQSLKQSRFQLGTLLHPFF</sequence>
<dbReference type="AlphaFoldDB" id="A0A0X3PRT2"/>
<organism evidence="1">
    <name type="scientific">Schistocephalus solidus</name>
    <name type="common">Tapeworm</name>
    <dbReference type="NCBI Taxonomy" id="70667"/>
    <lineage>
        <taxon>Eukaryota</taxon>
        <taxon>Metazoa</taxon>
        <taxon>Spiralia</taxon>
        <taxon>Lophotrochozoa</taxon>
        <taxon>Platyhelminthes</taxon>
        <taxon>Cestoda</taxon>
        <taxon>Eucestoda</taxon>
        <taxon>Diphyllobothriidea</taxon>
        <taxon>Diphyllobothriidae</taxon>
        <taxon>Schistocephalus</taxon>
    </lineage>
</organism>
<gene>
    <name evidence="1" type="ORF">TR104702</name>
</gene>